<dbReference type="Pfam" id="PF19278">
    <property type="entry name" value="Hydant_A_C"/>
    <property type="match status" value="1"/>
</dbReference>
<evidence type="ECO:0000256" key="1">
    <source>
        <dbReference type="ARBA" id="ARBA00010403"/>
    </source>
</evidence>
<accession>A0A420XY90</accession>
<proteinExistence type="inferred from homology"/>
<dbReference type="InterPro" id="IPR049517">
    <property type="entry name" value="ACX-like_C"/>
</dbReference>
<dbReference type="PANTHER" id="PTHR11365:SF26">
    <property type="entry name" value="5-OXOPROLINASE"/>
    <property type="match status" value="1"/>
</dbReference>
<dbReference type="InterPro" id="IPR003692">
    <property type="entry name" value="Hydantoinase_B"/>
</dbReference>
<evidence type="ECO:0000313" key="7">
    <source>
        <dbReference type="Proteomes" id="UP000275385"/>
    </source>
</evidence>
<evidence type="ECO:0000259" key="2">
    <source>
        <dbReference type="Pfam" id="PF01968"/>
    </source>
</evidence>
<evidence type="ECO:0000259" key="4">
    <source>
        <dbReference type="Pfam" id="PF05378"/>
    </source>
</evidence>
<dbReference type="OrthoDB" id="3643at2759"/>
<evidence type="ECO:0000259" key="5">
    <source>
        <dbReference type="Pfam" id="PF19278"/>
    </source>
</evidence>
<evidence type="ECO:0000259" key="3">
    <source>
        <dbReference type="Pfam" id="PF02538"/>
    </source>
</evidence>
<dbReference type="EMBL" id="QVQW01000105">
    <property type="protein sequence ID" value="RKU40418.1"/>
    <property type="molecule type" value="Genomic_DNA"/>
</dbReference>
<dbReference type="GO" id="GO:0017168">
    <property type="term" value="F:5-oxoprolinase (ATP-hydrolyzing) activity"/>
    <property type="evidence" value="ECO:0007669"/>
    <property type="project" value="TreeGrafter"/>
</dbReference>
<dbReference type="Pfam" id="PF05378">
    <property type="entry name" value="Hydant_A_N"/>
    <property type="match status" value="1"/>
</dbReference>
<protein>
    <recommendedName>
        <fullName evidence="8">5-oxoprolinase</fullName>
    </recommendedName>
</protein>
<dbReference type="STRING" id="177199.A0A420XY90"/>
<evidence type="ECO:0000313" key="6">
    <source>
        <dbReference type="EMBL" id="RKU40418.1"/>
    </source>
</evidence>
<sequence length="1305" mass="141326">MPHSTESFEVEDRSKIDIFIDRGGTFTDCIGIPQATDRDDIVVKLLSVDPGNYPDAPTEGIRRILEQFTGQPHARDAPVSTERIGVIRMGTTVATNALLERKGERSALLITKGFKDALEIGYQSRPKLFDLAIKKPEVLYSEVVEVNERVTMEDSTKDPFQPGSVNVGADPALRVGRSGDIIRILEPLDAESTRKSLQTLRQKGYDSISICLAHSYSFPDHENAVRDMAQEMGFRSISASSSLIPMIKLISRGMSATADAYLTPEIKKYVANFRKGFKGGLQGTRVQFMQSDGGLVDVSAFSGLRAILSGPAGGVIGYAKTSWHPDDRVPVIGFDMGGTSTDVSRYGGELSHVFETTTAGVTIQSPQLDISTVAAGGGSILSWKNGLFAVGPESASAHPGPACYRKGGPLTVTDANLFLGRILPEYFPCIFGPDENLPLDYEITKHKFLELTEAINGETGGCKTAEEVALGFLAVANEAMCRPIRALAEGRGYETSAHRLVVFGGAGGQHGCSIARQLGIDTVVIHKYSSILSAYGMALADLVEEVQEPSSLILGDGSISEISTRFESLRKRAVDGLHRQGVSSTADIEIQRFLNLRYEGTDTQMMVAMPSDGDFKVAFERMHLQEFTFLLPARDIVVDDIRIRGIAREHERPMPNPYREITRAGATHTAHPLRTKPVYFADRGWVDSPIYLLQNLQAGSQIQGPAVVIDKTQTIIVTPNFTANIQKEHVVLRVTREKSSVNGNGAQPLSGLPQMIKADPVKLSIFGHRFMSIAEQMGRTLQKTAVSINIKERLDFSCAIFGPDGDLVANAPHVPVHLGSMAYAVKYQHQHHGSTLRPGDVLASNHPVAGGTHLPDITVITPVFDVRGKDILFYTASRGHHRDIGGYQGISGNANATEIFQEGARIISFKLVSGGVFDEAGMRRILIDEPAQYPDCVGTSSIDDNLSDLRAQVAANAKGAALIQAMFEEHPREIVQFYMNEIQANAEIAVRRFLQATAARVGGRTLRAVDYLDNGSRIQLEIHINDDGSATFDFTGTGPEVVGNNNAPKSITLSAIIYSLRCLINEEIPLNHGCLSPIEVINPEGGILNPSEYAAVYAGNTQTSQRIVDVILKAFEACAASHGCMNSVGFFGGRNVKEGEGYRFAYGETICGGSGAGNGWDGADAVHCHMTNTRISDVEILEKRYPIILREFSVRGDSGGQGQYKGGEGVKRVIECREPLTFSMISERRVTRPYGLRGGDDGALGENLISRKISADKRRFVSLGPRGLVKLKAGDRFIIKTPGGGGWGNKKLINGRSCAVNGAST</sequence>
<gene>
    <name evidence="6" type="ORF">DL546_001917</name>
</gene>
<dbReference type="Pfam" id="PF01968">
    <property type="entry name" value="Hydantoinase_A"/>
    <property type="match status" value="1"/>
</dbReference>
<feature type="domain" description="Hydantoinase A/oxoprolinase" evidence="2">
    <location>
        <begin position="252"/>
        <end position="545"/>
    </location>
</feature>
<feature type="domain" description="Hydantoinase B/oxoprolinase" evidence="3">
    <location>
        <begin position="759"/>
        <end position="1289"/>
    </location>
</feature>
<dbReference type="InterPro" id="IPR045079">
    <property type="entry name" value="Oxoprolinase-like"/>
</dbReference>
<dbReference type="Pfam" id="PF02538">
    <property type="entry name" value="Hydantoinase_B"/>
    <property type="match status" value="1"/>
</dbReference>
<name>A0A420XY90_9PEZI</name>
<evidence type="ECO:0008006" key="8">
    <source>
        <dbReference type="Google" id="ProtNLM"/>
    </source>
</evidence>
<reference evidence="6 7" key="1">
    <citation type="submission" date="2018-08" db="EMBL/GenBank/DDBJ databases">
        <title>Draft genome of the lignicolous fungus Coniochaeta pulveracea.</title>
        <authorList>
            <person name="Borstlap C.J."/>
            <person name="De Witt R.N."/>
            <person name="Botha A."/>
            <person name="Volschenk H."/>
        </authorList>
    </citation>
    <scope>NUCLEOTIDE SEQUENCE [LARGE SCALE GENOMIC DNA]</scope>
    <source>
        <strain evidence="6 7">CAB683</strain>
    </source>
</reference>
<dbReference type="InterPro" id="IPR008040">
    <property type="entry name" value="Hydant_A_N"/>
</dbReference>
<organism evidence="6 7">
    <name type="scientific">Coniochaeta pulveracea</name>
    <dbReference type="NCBI Taxonomy" id="177199"/>
    <lineage>
        <taxon>Eukaryota</taxon>
        <taxon>Fungi</taxon>
        <taxon>Dikarya</taxon>
        <taxon>Ascomycota</taxon>
        <taxon>Pezizomycotina</taxon>
        <taxon>Sordariomycetes</taxon>
        <taxon>Sordariomycetidae</taxon>
        <taxon>Coniochaetales</taxon>
        <taxon>Coniochaetaceae</taxon>
        <taxon>Coniochaeta</taxon>
    </lineage>
</organism>
<dbReference type="Proteomes" id="UP000275385">
    <property type="component" value="Unassembled WGS sequence"/>
</dbReference>
<dbReference type="GO" id="GO:0005829">
    <property type="term" value="C:cytosol"/>
    <property type="evidence" value="ECO:0007669"/>
    <property type="project" value="TreeGrafter"/>
</dbReference>
<dbReference type="PANTHER" id="PTHR11365">
    <property type="entry name" value="5-OXOPROLINASE RELATED"/>
    <property type="match status" value="1"/>
</dbReference>
<dbReference type="GO" id="GO:0006749">
    <property type="term" value="P:glutathione metabolic process"/>
    <property type="evidence" value="ECO:0007669"/>
    <property type="project" value="TreeGrafter"/>
</dbReference>
<comment type="similarity">
    <text evidence="1">Belongs to the oxoprolinase family.</text>
</comment>
<keyword evidence="7" id="KW-1185">Reference proteome</keyword>
<feature type="domain" description="Acetophenone carboxylase-like C-terminal" evidence="5">
    <location>
        <begin position="561"/>
        <end position="728"/>
    </location>
</feature>
<feature type="domain" description="Hydantoinase/oxoprolinase N-terminal" evidence="4">
    <location>
        <begin position="18"/>
        <end position="233"/>
    </location>
</feature>
<comment type="caution">
    <text evidence="6">The sequence shown here is derived from an EMBL/GenBank/DDBJ whole genome shotgun (WGS) entry which is preliminary data.</text>
</comment>
<dbReference type="InterPro" id="IPR002821">
    <property type="entry name" value="Hydantoinase_A"/>
</dbReference>